<dbReference type="PRINTS" id="PR00298">
    <property type="entry name" value="CHAPERONIN60"/>
</dbReference>
<organism evidence="3">
    <name type="scientific">marine sediment metagenome</name>
    <dbReference type="NCBI Taxonomy" id="412755"/>
    <lineage>
        <taxon>unclassified sequences</taxon>
        <taxon>metagenomes</taxon>
        <taxon>ecological metagenomes</taxon>
    </lineage>
</organism>
<dbReference type="GO" id="GO:0140662">
    <property type="term" value="F:ATP-dependent protein folding chaperone"/>
    <property type="evidence" value="ECO:0007669"/>
    <property type="project" value="InterPro"/>
</dbReference>
<dbReference type="SUPFAM" id="SSF48592">
    <property type="entry name" value="GroEL equatorial domain-like"/>
    <property type="match status" value="1"/>
</dbReference>
<dbReference type="Gene3D" id="3.50.7.10">
    <property type="entry name" value="GroEL"/>
    <property type="match status" value="1"/>
</dbReference>
<dbReference type="InterPro" id="IPR027410">
    <property type="entry name" value="TCP-1-like_intermed_sf"/>
</dbReference>
<keyword evidence="2" id="KW-0143">Chaperone</keyword>
<dbReference type="GO" id="GO:0042026">
    <property type="term" value="P:protein refolding"/>
    <property type="evidence" value="ECO:0007669"/>
    <property type="project" value="InterPro"/>
</dbReference>
<evidence type="ECO:0008006" key="4">
    <source>
        <dbReference type="Google" id="ProtNLM"/>
    </source>
</evidence>
<dbReference type="FunFam" id="3.50.7.10:FF:000001">
    <property type="entry name" value="60 kDa chaperonin"/>
    <property type="match status" value="1"/>
</dbReference>
<comment type="similarity">
    <text evidence="1">Belongs to the chaperonin (HSP60) family.</text>
</comment>
<feature type="non-terminal residue" evidence="3">
    <location>
        <position position="1"/>
    </location>
</feature>
<dbReference type="GO" id="GO:0005524">
    <property type="term" value="F:ATP binding"/>
    <property type="evidence" value="ECO:0007669"/>
    <property type="project" value="InterPro"/>
</dbReference>
<evidence type="ECO:0000313" key="3">
    <source>
        <dbReference type="EMBL" id="KKL14603.1"/>
    </source>
</evidence>
<dbReference type="SUPFAM" id="SSF54849">
    <property type="entry name" value="GroEL-intermediate domain like"/>
    <property type="match status" value="1"/>
</dbReference>
<accession>A0A0F9DRN9</accession>
<dbReference type="NCBIfam" id="NF000592">
    <property type="entry name" value="PRK00013.1"/>
    <property type="match status" value="1"/>
</dbReference>
<dbReference type="InterPro" id="IPR001844">
    <property type="entry name" value="Cpn60/GroEL"/>
</dbReference>
<dbReference type="AlphaFoldDB" id="A0A0F9DRN9"/>
<evidence type="ECO:0000256" key="1">
    <source>
        <dbReference type="ARBA" id="ARBA00006607"/>
    </source>
</evidence>
<dbReference type="NCBIfam" id="NF009487">
    <property type="entry name" value="PRK12849.1"/>
    <property type="match status" value="1"/>
</dbReference>
<comment type="caution">
    <text evidence="3">The sequence shown here is derived from an EMBL/GenBank/DDBJ whole genome shotgun (WGS) entry which is preliminary data.</text>
</comment>
<sequence>AKEVNPKDPFKNSGAQIIKQAAQRQVESTGDGTTLAVIIGYAIAKEALSIVESDYNPMTLRGGLEEGRDLLIEKIKELSKPVKSKVEKIQIATVSSEDKGLGKMIGETYHKAGVDAVITAEQVNSPGVFIDHQAGMQIDSGWKAEWFVTNRNSMTATVTKARVLVTDYKLDNIHELIPLLQSMAKNKETNFVIIGEDVDGNVLATLIANKIKGQMNTSAIKAPSFQMDKVLQDVATVVGAKFISKNAKMDLKEVTVDDLGYADRITSTKDATVIVEGGGKKKDVKERVQSLKNQIKDEGIDFEREKLKERLAKLTGGVYVVKVGGATEVEAEDKYERADDAIKATKAAIELGIVPGGEVVFLNARSVLKSDNESYADKILYKALEKPFNKLVENGGFDAGEMRSMLSGTTNEFGIDVTTGDMVDMVEEGIIDPAKVAIEAIRNGVSVAIAMICADGIICEYGEKDI</sequence>
<dbReference type="InterPro" id="IPR027413">
    <property type="entry name" value="GROEL-like_equatorial_sf"/>
</dbReference>
<dbReference type="Gene3D" id="3.30.260.10">
    <property type="entry name" value="TCP-1-like chaperonin intermediate domain"/>
    <property type="match status" value="1"/>
</dbReference>
<dbReference type="PANTHER" id="PTHR45633">
    <property type="entry name" value="60 KDA HEAT SHOCK PROTEIN, MITOCHONDRIAL"/>
    <property type="match status" value="1"/>
</dbReference>
<reference evidence="3" key="1">
    <citation type="journal article" date="2015" name="Nature">
        <title>Complex archaea that bridge the gap between prokaryotes and eukaryotes.</title>
        <authorList>
            <person name="Spang A."/>
            <person name="Saw J.H."/>
            <person name="Jorgensen S.L."/>
            <person name="Zaremba-Niedzwiedzka K."/>
            <person name="Martijn J."/>
            <person name="Lind A.E."/>
            <person name="van Eijk R."/>
            <person name="Schleper C."/>
            <person name="Guy L."/>
            <person name="Ettema T.J."/>
        </authorList>
    </citation>
    <scope>NUCLEOTIDE SEQUENCE</scope>
</reference>
<proteinExistence type="inferred from homology"/>
<name>A0A0F9DRN9_9ZZZZ</name>
<dbReference type="EMBL" id="LAZR01040390">
    <property type="protein sequence ID" value="KKL14603.1"/>
    <property type="molecule type" value="Genomic_DNA"/>
</dbReference>
<evidence type="ECO:0000256" key="2">
    <source>
        <dbReference type="ARBA" id="ARBA00023186"/>
    </source>
</evidence>
<gene>
    <name evidence="3" type="ORF">LCGC14_2514000</name>
</gene>
<dbReference type="Pfam" id="PF00118">
    <property type="entry name" value="Cpn60_TCP1"/>
    <property type="match status" value="1"/>
</dbReference>
<protein>
    <recommendedName>
        <fullName evidence="4">60 kDa chaperonin</fullName>
    </recommendedName>
</protein>
<dbReference type="InterPro" id="IPR002423">
    <property type="entry name" value="Cpn60/GroEL/TCP-1"/>
</dbReference>
<dbReference type="Gene3D" id="1.10.560.10">
    <property type="entry name" value="GroEL-like equatorial domain"/>
    <property type="match status" value="1"/>
</dbReference>
<dbReference type="InterPro" id="IPR027409">
    <property type="entry name" value="GroEL-like_apical_dom_sf"/>
</dbReference>
<dbReference type="SUPFAM" id="SSF52029">
    <property type="entry name" value="GroEL apical domain-like"/>
    <property type="match status" value="1"/>
</dbReference>